<reference evidence="1 2" key="1">
    <citation type="journal article" date="2022" name="New Phytol.">
        <title>Ecological generalism drives hyperdiversity of secondary metabolite gene clusters in xylarialean endophytes.</title>
        <authorList>
            <person name="Franco M.E.E."/>
            <person name="Wisecaver J.H."/>
            <person name="Arnold A.E."/>
            <person name="Ju Y.M."/>
            <person name="Slot J.C."/>
            <person name="Ahrendt S."/>
            <person name="Moore L.P."/>
            <person name="Eastman K.E."/>
            <person name="Scott K."/>
            <person name="Konkel Z."/>
            <person name="Mondo S.J."/>
            <person name="Kuo A."/>
            <person name="Hayes R.D."/>
            <person name="Haridas S."/>
            <person name="Andreopoulos B."/>
            <person name="Riley R."/>
            <person name="LaButti K."/>
            <person name="Pangilinan J."/>
            <person name="Lipzen A."/>
            <person name="Amirebrahimi M."/>
            <person name="Yan J."/>
            <person name="Adam C."/>
            <person name="Keymanesh K."/>
            <person name="Ng V."/>
            <person name="Louie K."/>
            <person name="Northen T."/>
            <person name="Drula E."/>
            <person name="Henrissat B."/>
            <person name="Hsieh H.M."/>
            <person name="Youens-Clark K."/>
            <person name="Lutzoni F."/>
            <person name="Miadlikowska J."/>
            <person name="Eastwood D.C."/>
            <person name="Hamelin R.C."/>
            <person name="Grigoriev I.V."/>
            <person name="U'Ren J.M."/>
        </authorList>
    </citation>
    <scope>NUCLEOTIDE SEQUENCE [LARGE SCALE GENOMIC DNA]</scope>
    <source>
        <strain evidence="1 2">ER1909</strain>
    </source>
</reference>
<proteinExistence type="predicted"/>
<evidence type="ECO:0000313" key="2">
    <source>
        <dbReference type="Proteomes" id="UP001497680"/>
    </source>
</evidence>
<dbReference type="Proteomes" id="UP001497680">
    <property type="component" value="Unassembled WGS sequence"/>
</dbReference>
<accession>A0ACC0D0X5</accession>
<keyword evidence="2" id="KW-1185">Reference proteome</keyword>
<organism evidence="1 2">
    <name type="scientific">Hypoxylon rubiginosum</name>
    <dbReference type="NCBI Taxonomy" id="110542"/>
    <lineage>
        <taxon>Eukaryota</taxon>
        <taxon>Fungi</taxon>
        <taxon>Dikarya</taxon>
        <taxon>Ascomycota</taxon>
        <taxon>Pezizomycotina</taxon>
        <taxon>Sordariomycetes</taxon>
        <taxon>Xylariomycetidae</taxon>
        <taxon>Xylariales</taxon>
        <taxon>Hypoxylaceae</taxon>
        <taxon>Hypoxylon</taxon>
    </lineage>
</organism>
<protein>
    <submittedName>
        <fullName evidence="1">Uncharacterized protein</fullName>
    </submittedName>
</protein>
<comment type="caution">
    <text evidence="1">The sequence shown here is derived from an EMBL/GenBank/DDBJ whole genome shotgun (WGS) entry which is preliminary data.</text>
</comment>
<dbReference type="EMBL" id="MU394316">
    <property type="protein sequence ID" value="KAI6086336.1"/>
    <property type="molecule type" value="Genomic_DNA"/>
</dbReference>
<gene>
    <name evidence="1" type="ORF">F4821DRAFT_238524</name>
</gene>
<sequence>MLGQFRCQYADCRRTYKRKEHLVRHEKSHGHLRSFRCHRCGADFHRGDLLNRHIRLSSKCKEAANEARRLNSSGAAANQQANSDPLQLVPAVDSSVTGISGLRNAIYEGLGLGPGIASREELERAYFRDFHPHWPLLDDDTFKKAPQLPDLITAVLIAGLWMVPTRAARKEAITLHDTLMQKVIKTSLNEQPQWTDPSPVCLPYFQALLIPLILFVYRPLDGHFPDALMCSRRLSGIFNRAGVYQQGRIDEHSPHPAIRQQYQRLALLHYKLFVHNNTLVRSRFPRFQQFDYLQPNILQVRVPVVGTEHRRSDLDTGLVSDLLGRDCIDKFSQLTIAALTSWDFSLGMIFACIITQKDEDSKSLLQRIEPNLFLYLAGWEVDPGD</sequence>
<name>A0ACC0D0X5_9PEZI</name>
<evidence type="ECO:0000313" key="1">
    <source>
        <dbReference type="EMBL" id="KAI6086336.1"/>
    </source>
</evidence>